<dbReference type="Gene3D" id="3.30.1330.20">
    <property type="entry name" value="Tubulin/FtsZ, C-terminal domain"/>
    <property type="match status" value="1"/>
</dbReference>
<dbReference type="InterPro" id="IPR048737">
    <property type="entry name" value="CetZ_C"/>
</dbReference>
<dbReference type="InterPro" id="IPR003008">
    <property type="entry name" value="Tubulin_FtsZ_GTPase"/>
</dbReference>
<organism evidence="10 11">
    <name type="scientific">Halobaculum halobium</name>
    <dbReference type="NCBI Taxonomy" id="3032281"/>
    <lineage>
        <taxon>Archaea</taxon>
        <taxon>Methanobacteriati</taxon>
        <taxon>Methanobacteriota</taxon>
        <taxon>Stenosarchaea group</taxon>
        <taxon>Halobacteria</taxon>
        <taxon>Halobacteriales</taxon>
        <taxon>Haloferacaceae</taxon>
        <taxon>Halobaculum</taxon>
    </lineage>
</organism>
<feature type="binding site" evidence="6">
    <location>
        <position position="142"/>
    </location>
    <ligand>
        <name>GTP</name>
        <dbReference type="ChEBI" id="CHEBI:37565"/>
    </ligand>
</feature>
<feature type="compositionally biased region" description="Basic and acidic residues" evidence="7">
    <location>
        <begin position="178"/>
        <end position="207"/>
    </location>
</feature>
<feature type="region of interest" description="Disordered" evidence="7">
    <location>
        <begin position="138"/>
        <end position="213"/>
    </location>
</feature>
<evidence type="ECO:0000256" key="1">
    <source>
        <dbReference type="ARBA" id="ARBA00006877"/>
    </source>
</evidence>
<keyword evidence="2 6" id="KW-0963">Cytoplasm</keyword>
<feature type="domain" description="Tubulin/FtsZ GTPase" evidence="8">
    <location>
        <begin position="3"/>
        <end position="139"/>
    </location>
</feature>
<feature type="binding site" evidence="6">
    <location>
        <begin position="110"/>
        <end position="112"/>
    </location>
    <ligand>
        <name>GTP</name>
        <dbReference type="ChEBI" id="CHEBI:37565"/>
    </ligand>
</feature>
<dbReference type="InterPro" id="IPR032907">
    <property type="entry name" value="CetZ"/>
</dbReference>
<proteinExistence type="inferred from homology"/>
<keyword evidence="5 6" id="KW-0342">GTP-binding</keyword>
<name>A0ABD5T9P5_9EURY</name>
<evidence type="ECO:0000256" key="7">
    <source>
        <dbReference type="SAM" id="MobiDB-lite"/>
    </source>
</evidence>
<sequence>MQIGIVGVGGGGTALADALLADEGRRAVDYIAGAIAVDTDAGDLAALSRVDEEARHLLGAVHTDGEGTTGDGTLASEIAREERPELQAAVDSLPVGRTDAALVCAALGGGTGAGIAPAVVDLLGQVTATPVYALGVLPGVSETGGEGDATDATTDGPKRSATDEAAALGTDHPGPGSGDDRDAPDAPDASDRSDHSDHSDRSERPERPLASNAAGAVRALSAASDDLLLADLDVWRASAAPYAAAWPALDDAVAGRLGSFLAAGEAADPTPERVLDASELTNTLGAGGVTALGSAGAEVENGRREGFVGGLLDRIGGADGPAVDEGEAVSVATNAARKAITHRLSLPCDLTSASRAAVVFHAPPAWLSRRGLERARSLIEEETEVPEIRWGDYPDPTAEEFRVTVLLSGISMADRLGALEDDLDPTRLE</sequence>
<feature type="domain" description="Tubulin-like CetZ C-terminal" evidence="9">
    <location>
        <begin position="245"/>
        <end position="420"/>
    </location>
</feature>
<protein>
    <recommendedName>
        <fullName evidence="6">Tubulin-like protein CetZ</fullName>
    </recommendedName>
</protein>
<dbReference type="Pfam" id="PF00091">
    <property type="entry name" value="Tubulin"/>
    <property type="match status" value="1"/>
</dbReference>
<dbReference type="Gene3D" id="3.40.50.1440">
    <property type="entry name" value="Tubulin/FtsZ, GTPase domain"/>
    <property type="match status" value="1"/>
</dbReference>
<dbReference type="PANTHER" id="PTHR30314">
    <property type="entry name" value="CELL DIVISION PROTEIN FTSZ-RELATED"/>
    <property type="match status" value="1"/>
</dbReference>
<dbReference type="SUPFAM" id="SSF52490">
    <property type="entry name" value="Tubulin nucleotide-binding domain-like"/>
    <property type="match status" value="1"/>
</dbReference>
<comment type="caution">
    <text evidence="10">The sequence shown here is derived from an EMBL/GenBank/DDBJ whole genome shotgun (WGS) entry which is preliminary data.</text>
</comment>
<evidence type="ECO:0000256" key="2">
    <source>
        <dbReference type="ARBA" id="ARBA00022490"/>
    </source>
</evidence>
<accession>A0ABD5T9P5</accession>
<dbReference type="GeneID" id="81209060"/>
<gene>
    <name evidence="6" type="primary">cetZ</name>
    <name evidence="10" type="ORF">ACFQFD_08395</name>
</gene>
<evidence type="ECO:0000259" key="8">
    <source>
        <dbReference type="Pfam" id="PF00091"/>
    </source>
</evidence>
<dbReference type="InterPro" id="IPR036525">
    <property type="entry name" value="Tubulin/FtsZ_GTPase_sf"/>
</dbReference>
<keyword evidence="11" id="KW-1185">Reference proteome</keyword>
<dbReference type="GO" id="GO:0005525">
    <property type="term" value="F:GTP binding"/>
    <property type="evidence" value="ECO:0007669"/>
    <property type="project" value="UniProtKB-UniRule"/>
</dbReference>
<keyword evidence="4 6" id="KW-0133">Cell shape</keyword>
<dbReference type="HAMAP" id="MF_01946">
    <property type="entry name" value="CetZ"/>
    <property type="match status" value="1"/>
</dbReference>
<dbReference type="GO" id="GO:0005737">
    <property type="term" value="C:cytoplasm"/>
    <property type="evidence" value="ECO:0007669"/>
    <property type="project" value="UniProtKB-SubCell"/>
</dbReference>
<evidence type="ECO:0000256" key="6">
    <source>
        <dbReference type="HAMAP-Rule" id="MF_01946"/>
    </source>
</evidence>
<dbReference type="GO" id="GO:0008360">
    <property type="term" value="P:regulation of cell shape"/>
    <property type="evidence" value="ECO:0007669"/>
    <property type="project" value="UniProtKB-UniRule"/>
</dbReference>
<dbReference type="PANTHER" id="PTHR30314:SF10">
    <property type="entry name" value="TUBULIN-LIKE PROTEIN CETZ"/>
    <property type="match status" value="1"/>
</dbReference>
<dbReference type="EMBL" id="JBHSWX010000012">
    <property type="protein sequence ID" value="MFC6785995.1"/>
    <property type="molecule type" value="Genomic_DNA"/>
</dbReference>
<evidence type="ECO:0000313" key="10">
    <source>
        <dbReference type="EMBL" id="MFC6785995.1"/>
    </source>
</evidence>
<dbReference type="Pfam" id="PF21011">
    <property type="entry name" value="CetZ_C"/>
    <property type="match status" value="1"/>
</dbReference>
<comment type="similarity">
    <text evidence="1 6">Belongs to the CetZ family.</text>
</comment>
<evidence type="ECO:0000259" key="9">
    <source>
        <dbReference type="Pfam" id="PF21011"/>
    </source>
</evidence>
<dbReference type="AlphaFoldDB" id="A0ABD5T9P5"/>
<evidence type="ECO:0000313" key="11">
    <source>
        <dbReference type="Proteomes" id="UP001596443"/>
    </source>
</evidence>
<comment type="subcellular location">
    <subcellularLocation>
        <location evidence="6">Cytoplasm</location>
    </subcellularLocation>
</comment>
<dbReference type="InterPro" id="IPR045061">
    <property type="entry name" value="FtsZ/CetZ"/>
</dbReference>
<comment type="caution">
    <text evidence="6">Lacks conserved residue(s) required for the propagation of feature annotation.</text>
</comment>
<dbReference type="InterPro" id="IPR037103">
    <property type="entry name" value="Tubulin/FtsZ-like_C"/>
</dbReference>
<keyword evidence="3 6" id="KW-0547">Nucleotide-binding</keyword>
<reference evidence="10 11" key="1">
    <citation type="journal article" date="2019" name="Int. J. Syst. Evol. Microbiol.">
        <title>The Global Catalogue of Microorganisms (GCM) 10K type strain sequencing project: providing services to taxonomists for standard genome sequencing and annotation.</title>
        <authorList>
            <consortium name="The Broad Institute Genomics Platform"/>
            <consortium name="The Broad Institute Genome Sequencing Center for Infectious Disease"/>
            <person name="Wu L."/>
            <person name="Ma J."/>
        </authorList>
    </citation>
    <scope>NUCLEOTIDE SEQUENCE [LARGE SCALE GENOMIC DNA]</scope>
    <source>
        <strain evidence="10 11">SYNS20</strain>
    </source>
</reference>
<comment type="function">
    <text evidence="6">Involved in cell shape control.</text>
</comment>
<evidence type="ECO:0000256" key="5">
    <source>
        <dbReference type="ARBA" id="ARBA00023134"/>
    </source>
</evidence>
<dbReference type="Proteomes" id="UP001596443">
    <property type="component" value="Unassembled WGS sequence"/>
</dbReference>
<dbReference type="RefSeq" id="WP_284062813.1">
    <property type="nucleotide sequence ID" value="NZ_CP126158.1"/>
</dbReference>
<evidence type="ECO:0000256" key="3">
    <source>
        <dbReference type="ARBA" id="ARBA00022741"/>
    </source>
</evidence>
<evidence type="ECO:0000256" key="4">
    <source>
        <dbReference type="ARBA" id="ARBA00022960"/>
    </source>
</evidence>